<keyword evidence="4" id="KW-0963">Cytoplasm</keyword>
<comment type="similarity">
    <text evidence="3">Belongs to the MOZART2 family.</text>
</comment>
<proteinExistence type="inferred from homology"/>
<comment type="subcellular location">
    <subcellularLocation>
        <location evidence="2">Cytoplasm</location>
        <location evidence="2">Cytoskeleton</location>
        <location evidence="2">Microtubule organizing center</location>
        <location evidence="2">Centrosome</location>
    </subcellularLocation>
    <subcellularLocation>
        <location evidence="1">Cytoplasm</location>
        <location evidence="1">Cytoskeleton</location>
        <location evidence="1">Spindle</location>
    </subcellularLocation>
</comment>
<evidence type="ECO:0000256" key="6">
    <source>
        <dbReference type="SAM" id="MobiDB-lite"/>
    </source>
</evidence>
<dbReference type="InterPro" id="IPR024332">
    <property type="entry name" value="MOZART2"/>
</dbReference>
<dbReference type="EMBL" id="CABIJS010000011">
    <property type="protein sequence ID" value="VUZ39085.1"/>
    <property type="molecule type" value="Genomic_DNA"/>
</dbReference>
<keyword evidence="5" id="KW-0206">Cytoskeleton</keyword>
<reference evidence="7 8" key="1">
    <citation type="submission" date="2019-07" db="EMBL/GenBank/DDBJ databases">
        <authorList>
            <person name="Jastrzebski P J."/>
            <person name="Paukszto L."/>
            <person name="Jastrzebski P J."/>
        </authorList>
    </citation>
    <scope>NUCLEOTIDE SEQUENCE [LARGE SCALE GENOMIC DNA]</scope>
    <source>
        <strain evidence="7 8">WMS-il1</strain>
    </source>
</reference>
<evidence type="ECO:0000313" key="7">
    <source>
        <dbReference type="EMBL" id="VUZ39085.1"/>
    </source>
</evidence>
<gene>
    <name evidence="7" type="ORF">WMSIL1_LOCUS534</name>
</gene>
<feature type="region of interest" description="Disordered" evidence="6">
    <location>
        <begin position="54"/>
        <end position="86"/>
    </location>
</feature>
<name>A0A564XVP5_HYMDI</name>
<organism evidence="7 8">
    <name type="scientific">Hymenolepis diminuta</name>
    <name type="common">Rat tapeworm</name>
    <dbReference type="NCBI Taxonomy" id="6216"/>
    <lineage>
        <taxon>Eukaryota</taxon>
        <taxon>Metazoa</taxon>
        <taxon>Spiralia</taxon>
        <taxon>Lophotrochozoa</taxon>
        <taxon>Platyhelminthes</taxon>
        <taxon>Cestoda</taxon>
        <taxon>Eucestoda</taxon>
        <taxon>Cyclophyllidea</taxon>
        <taxon>Hymenolepididae</taxon>
        <taxon>Hymenolepis</taxon>
    </lineage>
</organism>
<keyword evidence="8" id="KW-1185">Reference proteome</keyword>
<dbReference type="AlphaFoldDB" id="A0A564XVP5"/>
<dbReference type="Proteomes" id="UP000321570">
    <property type="component" value="Unassembled WGS sequence"/>
</dbReference>
<evidence type="ECO:0000256" key="1">
    <source>
        <dbReference type="ARBA" id="ARBA00004186"/>
    </source>
</evidence>
<evidence type="ECO:0000256" key="5">
    <source>
        <dbReference type="ARBA" id="ARBA00023212"/>
    </source>
</evidence>
<sequence length="86" mass="9573">MDAPKEVEDGLYDLVRKSGVPIDRKTFKILLNLISMNCDPMVIYYILKHPLGQISAPNSRPAGVNVGAFPRLRDKRSSRSSSRQGS</sequence>
<evidence type="ECO:0000313" key="8">
    <source>
        <dbReference type="Proteomes" id="UP000321570"/>
    </source>
</evidence>
<evidence type="ECO:0000256" key="3">
    <source>
        <dbReference type="ARBA" id="ARBA00007286"/>
    </source>
</evidence>
<dbReference type="GO" id="GO:0005813">
    <property type="term" value="C:centrosome"/>
    <property type="evidence" value="ECO:0007669"/>
    <property type="project" value="UniProtKB-SubCell"/>
</dbReference>
<evidence type="ECO:0000256" key="4">
    <source>
        <dbReference type="ARBA" id="ARBA00022490"/>
    </source>
</evidence>
<evidence type="ECO:0000256" key="2">
    <source>
        <dbReference type="ARBA" id="ARBA00004300"/>
    </source>
</evidence>
<dbReference type="Pfam" id="PF12926">
    <property type="entry name" value="MOZART2"/>
    <property type="match status" value="1"/>
</dbReference>
<dbReference type="GO" id="GO:0005819">
    <property type="term" value="C:spindle"/>
    <property type="evidence" value="ECO:0007669"/>
    <property type="project" value="UniProtKB-SubCell"/>
</dbReference>
<protein>
    <submittedName>
        <fullName evidence="7">Uncharacterized protein</fullName>
    </submittedName>
</protein>
<accession>A0A564XVP5</accession>